<sequence length="511" mass="57950">MVMKASLQLKMGQSLTMTPQLQQAIRLLQLSTLDLQQEIQQALESNPMLENPEDDDLPESGDTDNNAQDDQTESSAEYDESSADVSTDWDENENGPDWSSENEIPDAIPDDLPVDTAWDDIYQSAPAAASKGDDENESDFETRNSPTETLRDHLEWQLNLTPMNERDSAIAHALMDAVDERGYLTSPIEEIYSGLQDDTEEDPLELDEVEAVMHRLQHFDPPGVFARDLQECLLIQLNQLPPDTPWLRQARLVVTQFLHLLGNRDYAQLLRRSRLKEDQLRDVLALITSLNPRPGDVVDRTEPDYVIPDVIVRKHEGRWRVELNPEIAPRIRVNASYASLIRRADSSADNTYLRDQLQEAKWFIKSLQSRNETLLKVATRIVEHQQGFLDLGDEAMKPLILSDIAQAVEMHESTISRVTTQKYMHTPRGIFELKYFFSSHVSTAEGGECSSTAIRAMIKKLIAEETPKKPLSDSKIAAMLGEQGINVARRTVAKYREAMHIPPSNERKRLV</sequence>
<comment type="function">
    <text evidence="10">Sigma factors are initiation factors that promote the attachment of RNA polymerase to specific initiation sites and are then released.</text>
</comment>
<evidence type="ECO:0000256" key="5">
    <source>
        <dbReference type="ARBA" id="ARBA00022695"/>
    </source>
</evidence>
<evidence type="ECO:0000256" key="1">
    <source>
        <dbReference type="ARBA" id="ARBA00008798"/>
    </source>
</evidence>
<dbReference type="PROSITE" id="PS00717">
    <property type="entry name" value="SIGMA54_1"/>
    <property type="match status" value="1"/>
</dbReference>
<evidence type="ECO:0000256" key="8">
    <source>
        <dbReference type="ARBA" id="ARBA00023125"/>
    </source>
</evidence>
<proteinExistence type="inferred from homology"/>
<keyword evidence="5 10" id="KW-0548">Nucleotidyltransferase</keyword>
<keyword evidence="3 10" id="KW-0240">DNA-directed RNA polymerase</keyword>
<dbReference type="Pfam" id="PF00309">
    <property type="entry name" value="Sigma54_AID"/>
    <property type="match status" value="1"/>
</dbReference>
<evidence type="ECO:0000259" key="13">
    <source>
        <dbReference type="Pfam" id="PF04963"/>
    </source>
</evidence>
<feature type="domain" description="RNA polymerase sigma factor 54 DNA-binding" evidence="12">
    <location>
        <begin position="351"/>
        <end position="509"/>
    </location>
</feature>
<keyword evidence="4 10" id="KW-0808">Transferase</keyword>
<comment type="caution">
    <text evidence="14">The sequence shown here is derived from an EMBL/GenBank/DDBJ whole genome shotgun (WGS) entry which is preliminary data.</text>
</comment>
<keyword evidence="9 10" id="KW-0804">Transcription</keyword>
<dbReference type="PANTHER" id="PTHR32248">
    <property type="entry name" value="RNA POLYMERASE SIGMA-54 FACTOR"/>
    <property type="match status" value="1"/>
</dbReference>
<keyword evidence="8 10" id="KW-0238">DNA-binding</keyword>
<dbReference type="GO" id="GO:0001216">
    <property type="term" value="F:DNA-binding transcription activator activity"/>
    <property type="evidence" value="ECO:0007669"/>
    <property type="project" value="InterPro"/>
</dbReference>
<dbReference type="NCBIfam" id="NF004595">
    <property type="entry name" value="PRK05932.1-2"/>
    <property type="match status" value="1"/>
</dbReference>
<evidence type="ECO:0000256" key="3">
    <source>
        <dbReference type="ARBA" id="ARBA00022478"/>
    </source>
</evidence>
<dbReference type="NCBIfam" id="TIGR02395">
    <property type="entry name" value="rpoN_sigma"/>
    <property type="match status" value="1"/>
</dbReference>
<comment type="similarity">
    <text evidence="1 10">Belongs to the sigma-54 factor family.</text>
</comment>
<dbReference type="PROSITE" id="PS00718">
    <property type="entry name" value="SIGMA54_2"/>
    <property type="match status" value="1"/>
</dbReference>
<evidence type="ECO:0000313" key="15">
    <source>
        <dbReference type="Proteomes" id="UP000050416"/>
    </source>
</evidence>
<dbReference type="FunFam" id="1.10.10.60:FF:000045">
    <property type="entry name" value="RNA polymerase sigma-54 factor"/>
    <property type="match status" value="1"/>
</dbReference>
<dbReference type="GO" id="GO:0016779">
    <property type="term" value="F:nucleotidyltransferase activity"/>
    <property type="evidence" value="ECO:0007669"/>
    <property type="project" value="UniProtKB-KW"/>
</dbReference>
<dbReference type="Pfam" id="PF04963">
    <property type="entry name" value="Sigma54_CBD"/>
    <property type="match status" value="1"/>
</dbReference>
<dbReference type="PIRSF" id="PIRSF000774">
    <property type="entry name" value="RpoN"/>
    <property type="match status" value="1"/>
</dbReference>
<evidence type="ECO:0000256" key="9">
    <source>
        <dbReference type="ARBA" id="ARBA00023163"/>
    </source>
</evidence>
<reference evidence="14 15" key="1">
    <citation type="submission" date="2015-09" db="EMBL/GenBank/DDBJ databases">
        <title>Identification and resolution of microdiversity through metagenomic sequencing of parallel consortia.</title>
        <authorList>
            <person name="Nelson W.C."/>
            <person name="Romine M.F."/>
            <person name="Lindemann S.R."/>
        </authorList>
    </citation>
    <scope>NUCLEOTIDE SEQUENCE [LARGE SCALE GENOMIC DNA]</scope>
    <source>
        <strain evidence="14">HL-55</strain>
    </source>
</reference>
<dbReference type="NCBIfam" id="NF009118">
    <property type="entry name" value="PRK12469.1"/>
    <property type="match status" value="1"/>
</dbReference>
<dbReference type="InterPro" id="IPR007634">
    <property type="entry name" value="RNA_pol_sigma_54_DNA-bd"/>
</dbReference>
<dbReference type="InterPro" id="IPR007046">
    <property type="entry name" value="RNA_pol_sigma_54_core-bd"/>
</dbReference>
<name>A0A0P8CX00_9GAMM</name>
<keyword evidence="7 10" id="KW-0731">Sigma factor</keyword>
<evidence type="ECO:0000256" key="7">
    <source>
        <dbReference type="ARBA" id="ARBA00023082"/>
    </source>
</evidence>
<evidence type="ECO:0000256" key="2">
    <source>
        <dbReference type="ARBA" id="ARBA00019942"/>
    </source>
</evidence>
<dbReference type="AlphaFoldDB" id="A0A0P8CX00"/>
<dbReference type="PRINTS" id="PR00045">
    <property type="entry name" value="SIGMA54FCT"/>
</dbReference>
<feature type="compositionally biased region" description="Acidic residues" evidence="11">
    <location>
        <begin position="51"/>
        <end position="62"/>
    </location>
</feature>
<dbReference type="PANTHER" id="PTHR32248:SF4">
    <property type="entry name" value="RNA POLYMERASE SIGMA-54 FACTOR"/>
    <property type="match status" value="1"/>
</dbReference>
<evidence type="ECO:0000313" key="14">
    <source>
        <dbReference type="EMBL" id="KPQ28095.1"/>
    </source>
</evidence>
<accession>A0A0P8CX00</accession>
<organism evidence="14 15">
    <name type="scientific">Marinobacter excellens HL-55</name>
    <dbReference type="NCBI Taxonomy" id="1305731"/>
    <lineage>
        <taxon>Bacteria</taxon>
        <taxon>Pseudomonadati</taxon>
        <taxon>Pseudomonadota</taxon>
        <taxon>Gammaproteobacteria</taxon>
        <taxon>Pseudomonadales</taxon>
        <taxon>Marinobacteraceae</taxon>
        <taxon>Marinobacter</taxon>
    </lineage>
</organism>
<evidence type="ECO:0000256" key="10">
    <source>
        <dbReference type="PIRNR" id="PIRNR000774"/>
    </source>
</evidence>
<feature type="domain" description="RNA polymerase sigma factor 54 core-binding" evidence="13">
    <location>
        <begin position="140"/>
        <end position="337"/>
    </location>
</feature>
<dbReference type="GO" id="GO:0003677">
    <property type="term" value="F:DNA binding"/>
    <property type="evidence" value="ECO:0007669"/>
    <property type="project" value="UniProtKB-KW"/>
</dbReference>
<dbReference type="InterPro" id="IPR038709">
    <property type="entry name" value="RpoN_core-bd_sf"/>
</dbReference>
<evidence type="ECO:0000256" key="6">
    <source>
        <dbReference type="ARBA" id="ARBA00023015"/>
    </source>
</evidence>
<feature type="compositionally biased region" description="Acidic residues" evidence="11">
    <location>
        <begin position="70"/>
        <end position="94"/>
    </location>
</feature>
<dbReference type="PATRIC" id="fig|1305731.5.peg.929"/>
<dbReference type="GO" id="GO:0006352">
    <property type="term" value="P:DNA-templated transcription initiation"/>
    <property type="evidence" value="ECO:0007669"/>
    <property type="project" value="InterPro"/>
</dbReference>
<dbReference type="STRING" id="1305731.GCA_000934705_00457"/>
<dbReference type="PROSITE" id="PS50044">
    <property type="entry name" value="SIGMA54_3"/>
    <property type="match status" value="1"/>
</dbReference>
<protein>
    <recommendedName>
        <fullName evidence="2 10">RNA polymerase sigma-54 factor</fullName>
    </recommendedName>
</protein>
<dbReference type="Gene3D" id="1.10.10.1330">
    <property type="entry name" value="RNA polymerase sigma-54 factor, core-binding domain"/>
    <property type="match status" value="1"/>
</dbReference>
<dbReference type="EMBL" id="LJZQ01000019">
    <property type="protein sequence ID" value="KPQ28095.1"/>
    <property type="molecule type" value="Genomic_DNA"/>
</dbReference>
<dbReference type="Proteomes" id="UP000050416">
    <property type="component" value="Unassembled WGS sequence"/>
</dbReference>
<dbReference type="GO" id="GO:0016987">
    <property type="term" value="F:sigma factor activity"/>
    <property type="evidence" value="ECO:0007669"/>
    <property type="project" value="UniProtKB-KW"/>
</dbReference>
<dbReference type="InterPro" id="IPR000394">
    <property type="entry name" value="RNA_pol_sigma_54"/>
</dbReference>
<evidence type="ECO:0000256" key="4">
    <source>
        <dbReference type="ARBA" id="ARBA00022679"/>
    </source>
</evidence>
<evidence type="ECO:0000256" key="11">
    <source>
        <dbReference type="SAM" id="MobiDB-lite"/>
    </source>
</evidence>
<evidence type="ECO:0000259" key="12">
    <source>
        <dbReference type="Pfam" id="PF04552"/>
    </source>
</evidence>
<keyword evidence="6 10" id="KW-0805">Transcription regulation</keyword>
<dbReference type="Gene3D" id="1.10.10.60">
    <property type="entry name" value="Homeodomain-like"/>
    <property type="match status" value="1"/>
</dbReference>
<feature type="region of interest" description="Disordered" evidence="11">
    <location>
        <begin position="44"/>
        <end position="114"/>
    </location>
</feature>
<dbReference type="Pfam" id="PF04552">
    <property type="entry name" value="Sigma54_DBD"/>
    <property type="match status" value="1"/>
</dbReference>
<gene>
    <name evidence="14" type="primary">rpoN</name>
    <name evidence="14" type="ORF">HLUCCX14_12275</name>
</gene>
<dbReference type="GO" id="GO:0000428">
    <property type="term" value="C:DNA-directed RNA polymerase complex"/>
    <property type="evidence" value="ECO:0007669"/>
    <property type="project" value="UniProtKB-KW"/>
</dbReference>
<feature type="region of interest" description="Disordered" evidence="11">
    <location>
        <begin position="127"/>
        <end position="150"/>
    </location>
</feature>